<protein>
    <submittedName>
        <fullName evidence="1">Uncharacterized protein</fullName>
    </submittedName>
</protein>
<name>A0A345XW89_9ACTN</name>
<dbReference type="AlphaFoldDB" id="A0A345XW89"/>
<dbReference type="Proteomes" id="UP000254425">
    <property type="component" value="Chromosome"/>
</dbReference>
<keyword evidence="2" id="KW-1185">Reference proteome</keyword>
<gene>
    <name evidence="1" type="ORF">DVA86_28130</name>
</gene>
<organism evidence="1 2">
    <name type="scientific">Streptomyces armeniacus</name>
    <dbReference type="NCBI Taxonomy" id="83291"/>
    <lineage>
        <taxon>Bacteria</taxon>
        <taxon>Bacillati</taxon>
        <taxon>Actinomycetota</taxon>
        <taxon>Actinomycetes</taxon>
        <taxon>Kitasatosporales</taxon>
        <taxon>Streptomycetaceae</taxon>
        <taxon>Streptomyces</taxon>
    </lineage>
</organism>
<dbReference type="KEGG" id="sarm:DVA86_28130"/>
<evidence type="ECO:0000313" key="2">
    <source>
        <dbReference type="Proteomes" id="UP000254425"/>
    </source>
</evidence>
<proteinExistence type="predicted"/>
<sequence length="71" mass="7653">MCRGLAGRARGNWAVRTVSTAVRARSTTNAVQVGHSAHARVWSSTLVLSGVSRTVWISFQVGQWSGRGQPM</sequence>
<evidence type="ECO:0000313" key="1">
    <source>
        <dbReference type="EMBL" id="AXK35905.1"/>
    </source>
</evidence>
<accession>A0A345XW89</accession>
<dbReference type="EMBL" id="CP031320">
    <property type="protein sequence ID" value="AXK35905.1"/>
    <property type="molecule type" value="Genomic_DNA"/>
</dbReference>
<reference evidence="1 2" key="1">
    <citation type="submission" date="2018-07" db="EMBL/GenBank/DDBJ databases">
        <title>Draft genome of the type strain Streptomyces armeniacus ATCC 15676.</title>
        <authorList>
            <person name="Labana P."/>
            <person name="Gosse J.T."/>
            <person name="Boddy C.N."/>
        </authorList>
    </citation>
    <scope>NUCLEOTIDE SEQUENCE [LARGE SCALE GENOMIC DNA]</scope>
    <source>
        <strain evidence="1 2">ATCC 15676</strain>
    </source>
</reference>